<dbReference type="Pfam" id="PF05193">
    <property type="entry name" value="Peptidase_M16_C"/>
    <property type="match status" value="1"/>
</dbReference>
<dbReference type="Pfam" id="PF00675">
    <property type="entry name" value="Peptidase_M16"/>
    <property type="match status" value="1"/>
</dbReference>
<evidence type="ECO:0000256" key="10">
    <source>
        <dbReference type="ARBA" id="ARBA00023049"/>
    </source>
</evidence>
<evidence type="ECO:0000256" key="5">
    <source>
        <dbReference type="ARBA" id="ARBA00012299"/>
    </source>
</evidence>
<dbReference type="InterPro" id="IPR011249">
    <property type="entry name" value="Metalloenz_LuxS/M16"/>
</dbReference>
<evidence type="ECO:0000256" key="7">
    <source>
        <dbReference type="ARBA" id="ARBA00022723"/>
    </source>
</evidence>
<keyword evidence="7" id="KW-0479">Metal-binding</keyword>
<accession>A0AAD5XZU5</accession>
<comment type="catalytic activity">
    <reaction evidence="1">
        <text>Release of N-terminal transit peptides from precursor proteins imported into the mitochondrion, typically with Arg in position P2.</text>
        <dbReference type="EC" id="3.4.24.64"/>
    </reaction>
</comment>
<dbReference type="GO" id="GO:0006627">
    <property type="term" value="P:protein processing involved in protein targeting to mitochondrion"/>
    <property type="evidence" value="ECO:0007669"/>
    <property type="project" value="TreeGrafter"/>
</dbReference>
<evidence type="ECO:0000259" key="14">
    <source>
        <dbReference type="Pfam" id="PF00675"/>
    </source>
</evidence>
<feature type="domain" description="Peptidase M16 C-terminal" evidence="15">
    <location>
        <begin position="95"/>
        <end position="278"/>
    </location>
</feature>
<evidence type="ECO:0000256" key="6">
    <source>
        <dbReference type="ARBA" id="ARBA00022670"/>
    </source>
</evidence>
<evidence type="ECO:0000259" key="15">
    <source>
        <dbReference type="Pfam" id="PF05193"/>
    </source>
</evidence>
<evidence type="ECO:0000256" key="1">
    <source>
        <dbReference type="ARBA" id="ARBA00001098"/>
    </source>
</evidence>
<dbReference type="AlphaFoldDB" id="A0AAD5XZU5"/>
<dbReference type="FunFam" id="3.30.830.10:FF:000001">
    <property type="entry name" value="Mitochondrial-processing peptidase subunit beta, mitochondrial"/>
    <property type="match status" value="1"/>
</dbReference>
<keyword evidence="9" id="KW-0862">Zinc</keyword>
<organism evidence="16 17">
    <name type="scientific">Boothiomyces macroporosus</name>
    <dbReference type="NCBI Taxonomy" id="261099"/>
    <lineage>
        <taxon>Eukaryota</taxon>
        <taxon>Fungi</taxon>
        <taxon>Fungi incertae sedis</taxon>
        <taxon>Chytridiomycota</taxon>
        <taxon>Chytridiomycota incertae sedis</taxon>
        <taxon>Chytridiomycetes</taxon>
        <taxon>Rhizophydiales</taxon>
        <taxon>Terramycetaceae</taxon>
        <taxon>Boothiomyces</taxon>
    </lineage>
</organism>
<name>A0AAD5XZU5_9FUNG</name>
<evidence type="ECO:0000256" key="4">
    <source>
        <dbReference type="ARBA" id="ARBA00007261"/>
    </source>
</evidence>
<dbReference type="Gene3D" id="3.30.830.10">
    <property type="entry name" value="Metalloenzyme, LuxS/M16 peptidase-like"/>
    <property type="match status" value="2"/>
</dbReference>
<comment type="subcellular location">
    <subcellularLocation>
        <location evidence="3">Mitochondrion</location>
    </subcellularLocation>
</comment>
<evidence type="ECO:0000256" key="13">
    <source>
        <dbReference type="ARBA" id="ARBA00045757"/>
    </source>
</evidence>
<evidence type="ECO:0000256" key="3">
    <source>
        <dbReference type="ARBA" id="ARBA00004173"/>
    </source>
</evidence>
<dbReference type="InterPro" id="IPR011765">
    <property type="entry name" value="Pept_M16_N"/>
</dbReference>
<proteinExistence type="inferred from homology"/>
<dbReference type="PANTHER" id="PTHR11851:SF149">
    <property type="entry name" value="GH01077P"/>
    <property type="match status" value="1"/>
</dbReference>
<dbReference type="EMBL" id="JADGKB010000220">
    <property type="protein sequence ID" value="KAJ3250836.1"/>
    <property type="molecule type" value="Genomic_DNA"/>
</dbReference>
<keyword evidence="6" id="KW-0645">Protease</keyword>
<keyword evidence="11" id="KW-0496">Mitochondrion</keyword>
<dbReference type="InterPro" id="IPR050361">
    <property type="entry name" value="MPP/UQCRC_Complex"/>
</dbReference>
<dbReference type="EC" id="3.4.24.64" evidence="5"/>
<comment type="cofactor">
    <cofactor evidence="2">
        <name>Zn(2+)</name>
        <dbReference type="ChEBI" id="CHEBI:29105"/>
    </cofactor>
</comment>
<keyword evidence="17" id="KW-1185">Reference proteome</keyword>
<evidence type="ECO:0000256" key="9">
    <source>
        <dbReference type="ARBA" id="ARBA00022833"/>
    </source>
</evidence>
<evidence type="ECO:0000256" key="8">
    <source>
        <dbReference type="ARBA" id="ARBA00022801"/>
    </source>
</evidence>
<comment type="caution">
    <text evidence="16">The sequence shown here is derived from an EMBL/GenBank/DDBJ whole genome shotgun (WGS) entry which is preliminary data.</text>
</comment>
<evidence type="ECO:0000256" key="2">
    <source>
        <dbReference type="ARBA" id="ARBA00001947"/>
    </source>
</evidence>
<evidence type="ECO:0000256" key="11">
    <source>
        <dbReference type="ARBA" id="ARBA00023128"/>
    </source>
</evidence>
<protein>
    <recommendedName>
        <fullName evidence="5">mitochondrial processing peptidase</fullName>
        <ecNumber evidence="5">3.4.24.64</ecNumber>
    </recommendedName>
    <alternativeName>
        <fullName evidence="12">Beta-MPP</fullName>
    </alternativeName>
</protein>
<dbReference type="InterPro" id="IPR007863">
    <property type="entry name" value="Peptidase_M16_C"/>
</dbReference>
<reference evidence="16" key="1">
    <citation type="submission" date="2020-05" db="EMBL/GenBank/DDBJ databases">
        <title>Phylogenomic resolution of chytrid fungi.</title>
        <authorList>
            <person name="Stajich J.E."/>
            <person name="Amses K."/>
            <person name="Simmons R."/>
            <person name="Seto K."/>
            <person name="Myers J."/>
            <person name="Bonds A."/>
            <person name="Quandt C.A."/>
            <person name="Barry K."/>
            <person name="Liu P."/>
            <person name="Grigoriev I."/>
            <person name="Longcore J.E."/>
            <person name="James T.Y."/>
        </authorList>
    </citation>
    <scope>NUCLEOTIDE SEQUENCE</scope>
    <source>
        <strain evidence="16">PLAUS21</strain>
    </source>
</reference>
<dbReference type="PANTHER" id="PTHR11851">
    <property type="entry name" value="METALLOPROTEASE"/>
    <property type="match status" value="1"/>
</dbReference>
<comment type="similarity">
    <text evidence="4">Belongs to the peptidase M16 family.</text>
</comment>
<dbReference type="SUPFAM" id="SSF63411">
    <property type="entry name" value="LuxS/MPP-like metallohydrolase"/>
    <property type="match status" value="2"/>
</dbReference>
<comment type="function">
    <text evidence="13">Catalytic subunit of the essential mitochondrial processing protease (MPP), which cleaves the mitochondrial sequence off newly imported precursors proteins. Preferentially, cleaves after an arginine at position P2.</text>
</comment>
<evidence type="ECO:0000313" key="16">
    <source>
        <dbReference type="EMBL" id="KAJ3250836.1"/>
    </source>
</evidence>
<dbReference type="GO" id="GO:0004222">
    <property type="term" value="F:metalloendopeptidase activity"/>
    <property type="evidence" value="ECO:0007669"/>
    <property type="project" value="UniProtKB-EC"/>
</dbReference>
<feature type="domain" description="Peptidase M16 N-terminal" evidence="14">
    <location>
        <begin position="1"/>
        <end position="90"/>
    </location>
</feature>
<sequence length="363" mass="40031">MGGHLNAYTSREQTVYYAKSLASDVSTSVEILSDILQGSTLDPAAIERERGVINREAEEVDKNKEEVVFDHLHGIAFQRSSLGYTILGPKANIDTITRQDLLDYISKNYTPERMATAAGGVDHDQLVKQAEKLFGGLKPGAPRTEIIKKPTFVGSDLRARFDSHPTAHLAFAVEGASWTSPNYWPLLVAQAVIGSWDRALGAASHSSSKFAQQVSKYNLANSFMSFNTSYSDTGLFGTYIVSENFKQLDDLSHALQQEWHRVCLSVTEAEVFRAKNQLKTSLLLSLDGTTPICEDIGRQMLVYGKRLTPWEVDGLIESVTAEQVRAAAQEAIYDKELAVVGYGPVDALQDYNRLRAAMSPIYA</sequence>
<dbReference type="GO" id="GO:0046872">
    <property type="term" value="F:metal ion binding"/>
    <property type="evidence" value="ECO:0007669"/>
    <property type="project" value="UniProtKB-KW"/>
</dbReference>
<keyword evidence="8" id="KW-0378">Hydrolase</keyword>
<evidence type="ECO:0000256" key="12">
    <source>
        <dbReference type="ARBA" id="ARBA00031018"/>
    </source>
</evidence>
<evidence type="ECO:0000313" key="17">
    <source>
        <dbReference type="Proteomes" id="UP001210925"/>
    </source>
</evidence>
<dbReference type="GO" id="GO:0005739">
    <property type="term" value="C:mitochondrion"/>
    <property type="evidence" value="ECO:0007669"/>
    <property type="project" value="UniProtKB-SubCell"/>
</dbReference>
<keyword evidence="10" id="KW-0482">Metalloprotease</keyword>
<gene>
    <name evidence="16" type="primary">MPP1</name>
    <name evidence="16" type="ORF">HK103_003153</name>
</gene>
<dbReference type="Proteomes" id="UP001210925">
    <property type="component" value="Unassembled WGS sequence"/>
</dbReference>